<evidence type="ECO:0000256" key="1">
    <source>
        <dbReference type="SAM" id="MobiDB-lite"/>
    </source>
</evidence>
<evidence type="ECO:0000313" key="3">
    <source>
        <dbReference type="Proteomes" id="UP000292052"/>
    </source>
</evidence>
<dbReference type="EMBL" id="QDEB01063575">
    <property type="protein sequence ID" value="RZC36275.1"/>
    <property type="molecule type" value="Genomic_DNA"/>
</dbReference>
<sequence length="28" mass="3262">MVRQLHWHNPLARHRATSAQIGVTEHKS</sequence>
<reference evidence="2 3" key="1">
    <citation type="submission" date="2017-03" db="EMBL/GenBank/DDBJ databases">
        <title>Genome of the blue death feigning beetle - Asbolus verrucosus.</title>
        <authorList>
            <person name="Rider S.D."/>
        </authorList>
    </citation>
    <scope>NUCLEOTIDE SEQUENCE [LARGE SCALE GENOMIC DNA]</scope>
    <source>
        <strain evidence="2">Butters</strain>
        <tissue evidence="2">Head and leg muscle</tissue>
    </source>
</reference>
<comment type="caution">
    <text evidence="2">The sequence shown here is derived from an EMBL/GenBank/DDBJ whole genome shotgun (WGS) entry which is preliminary data.</text>
</comment>
<protein>
    <submittedName>
        <fullName evidence="2">Uncharacterized protein</fullName>
    </submittedName>
</protein>
<dbReference type="Proteomes" id="UP000292052">
    <property type="component" value="Unassembled WGS sequence"/>
</dbReference>
<keyword evidence="3" id="KW-1185">Reference proteome</keyword>
<name>A0A482VTS7_ASBVE</name>
<dbReference type="AlphaFoldDB" id="A0A482VTS7"/>
<evidence type="ECO:0000313" key="2">
    <source>
        <dbReference type="EMBL" id="RZC36275.1"/>
    </source>
</evidence>
<organism evidence="2 3">
    <name type="scientific">Asbolus verrucosus</name>
    <name type="common">Desert ironclad beetle</name>
    <dbReference type="NCBI Taxonomy" id="1661398"/>
    <lineage>
        <taxon>Eukaryota</taxon>
        <taxon>Metazoa</taxon>
        <taxon>Ecdysozoa</taxon>
        <taxon>Arthropoda</taxon>
        <taxon>Hexapoda</taxon>
        <taxon>Insecta</taxon>
        <taxon>Pterygota</taxon>
        <taxon>Neoptera</taxon>
        <taxon>Endopterygota</taxon>
        <taxon>Coleoptera</taxon>
        <taxon>Polyphaga</taxon>
        <taxon>Cucujiformia</taxon>
        <taxon>Tenebrionidae</taxon>
        <taxon>Pimeliinae</taxon>
        <taxon>Asbolus</taxon>
    </lineage>
</organism>
<gene>
    <name evidence="2" type="ORF">BDFB_008076</name>
</gene>
<proteinExistence type="predicted"/>
<feature type="region of interest" description="Disordered" evidence="1">
    <location>
        <begin position="1"/>
        <end position="28"/>
    </location>
</feature>
<accession>A0A482VTS7</accession>